<evidence type="ECO:0000313" key="1">
    <source>
        <dbReference type="EMBL" id="TCN65707.1"/>
    </source>
</evidence>
<sequence>MNIKIQSIKFDADKKLVDYVEAKLSKLSKYNDEITTIEVYLKLDPNHEEGNKKVEVMIPLPGNDIFVERQGKRFEEAVDLCVDPLKMSLTKSKEKAKNM</sequence>
<reference evidence="1 2" key="1">
    <citation type="submission" date="2019-03" db="EMBL/GenBank/DDBJ databases">
        <title>Genomic Encyclopedia of Archaeal and Bacterial Type Strains, Phase II (KMG-II): from individual species to whole genera.</title>
        <authorList>
            <person name="Goeker M."/>
        </authorList>
    </citation>
    <scope>NUCLEOTIDE SEQUENCE [LARGE SCALE GENOMIC DNA]</scope>
    <source>
        <strain evidence="1 2">RL-C</strain>
    </source>
</reference>
<dbReference type="InterPro" id="IPR036567">
    <property type="entry name" value="RHF-like"/>
</dbReference>
<comment type="caution">
    <text evidence="1">The sequence shown here is derived from an EMBL/GenBank/DDBJ whole genome shotgun (WGS) entry which is preliminary data.</text>
</comment>
<dbReference type="OrthoDB" id="9808702at2"/>
<dbReference type="EMBL" id="SLWB01000010">
    <property type="protein sequence ID" value="TCN65707.1"/>
    <property type="molecule type" value="Genomic_DNA"/>
</dbReference>
<protein>
    <submittedName>
        <fullName evidence="1">Putative sigma-54 modulation protein</fullName>
    </submittedName>
</protein>
<dbReference type="AlphaFoldDB" id="A0A4R2ECR8"/>
<dbReference type="RefSeq" id="WP_131839690.1">
    <property type="nucleotide sequence ID" value="NZ_SLWB01000010.1"/>
</dbReference>
<dbReference type="Proteomes" id="UP000294830">
    <property type="component" value="Unassembled WGS sequence"/>
</dbReference>
<name>A0A4R2ECR8_9BACT</name>
<organism evidence="1 2">
    <name type="scientific">Acetobacteroides hydrogenigenes</name>
    <dbReference type="NCBI Taxonomy" id="979970"/>
    <lineage>
        <taxon>Bacteria</taxon>
        <taxon>Pseudomonadati</taxon>
        <taxon>Bacteroidota</taxon>
        <taxon>Bacteroidia</taxon>
        <taxon>Bacteroidales</taxon>
        <taxon>Rikenellaceae</taxon>
        <taxon>Acetobacteroides</taxon>
    </lineage>
</organism>
<accession>A0A4R2ECR8</accession>
<dbReference type="NCBIfam" id="TIGR00741">
    <property type="entry name" value="yfiA"/>
    <property type="match status" value="1"/>
</dbReference>
<keyword evidence="2" id="KW-1185">Reference proteome</keyword>
<dbReference type="InterPro" id="IPR003489">
    <property type="entry name" value="RHF/RaiA"/>
</dbReference>
<dbReference type="Pfam" id="PF02482">
    <property type="entry name" value="Ribosomal_S30AE"/>
    <property type="match status" value="1"/>
</dbReference>
<dbReference type="Gene3D" id="3.30.160.100">
    <property type="entry name" value="Ribosome hibernation promotion factor-like"/>
    <property type="match status" value="1"/>
</dbReference>
<proteinExistence type="predicted"/>
<evidence type="ECO:0000313" key="2">
    <source>
        <dbReference type="Proteomes" id="UP000294830"/>
    </source>
</evidence>
<gene>
    <name evidence="1" type="ORF">CLV25_11097</name>
</gene>
<dbReference type="SUPFAM" id="SSF69754">
    <property type="entry name" value="Ribosome binding protein Y (YfiA homologue)"/>
    <property type="match status" value="1"/>
</dbReference>